<name>A0A8T8XDQ9_ASPJA</name>
<evidence type="ECO:0000256" key="1">
    <source>
        <dbReference type="SAM" id="MobiDB-lite"/>
    </source>
</evidence>
<feature type="region of interest" description="Disordered" evidence="1">
    <location>
        <begin position="33"/>
        <end position="72"/>
    </location>
</feature>
<evidence type="ECO:0000313" key="3">
    <source>
        <dbReference type="Proteomes" id="UP000249497"/>
    </source>
</evidence>
<dbReference type="RefSeq" id="XP_025532179.1">
    <property type="nucleotide sequence ID" value="XM_025666208.1"/>
</dbReference>
<sequence length="116" mass="13083">MTGSVLFLMKWTAHRPPILSSVQSTVLYKAHHHHHYYHHQPSPPSQPITHHPYPSPLPPKRKKPHSHPRPRPEMKVIECQTPEWAAALHPGPLTGFIGSLAAINPKPSPKLSEAYK</sequence>
<protein>
    <submittedName>
        <fullName evidence="2">Uncharacterized protein</fullName>
    </submittedName>
</protein>
<reference evidence="2 3" key="1">
    <citation type="submission" date="2018-02" db="EMBL/GenBank/DDBJ databases">
        <title>The genomes of Aspergillus section Nigri reveals drivers in fungal speciation.</title>
        <authorList>
            <consortium name="DOE Joint Genome Institute"/>
            <person name="Vesth T.C."/>
            <person name="Nybo J."/>
            <person name="Theobald S."/>
            <person name="Brandl J."/>
            <person name="Frisvad J.C."/>
            <person name="Nielsen K.F."/>
            <person name="Lyhne E.K."/>
            <person name="Kogle M.E."/>
            <person name="Kuo A."/>
            <person name="Riley R."/>
            <person name="Clum A."/>
            <person name="Nolan M."/>
            <person name="Lipzen A."/>
            <person name="Salamov A."/>
            <person name="Henrissat B."/>
            <person name="Wiebenga A."/>
            <person name="De vries R.P."/>
            <person name="Grigoriev I.V."/>
            <person name="Mortensen U.H."/>
            <person name="Andersen M.R."/>
            <person name="Baker S.E."/>
        </authorList>
    </citation>
    <scope>NUCLEOTIDE SEQUENCE [LARGE SCALE GENOMIC DNA]</scope>
    <source>
        <strain evidence="2 3">CBS 114.51</strain>
    </source>
</reference>
<gene>
    <name evidence="2" type="ORF">BO86DRAFT_141393</name>
</gene>
<proteinExistence type="predicted"/>
<dbReference type="GeneID" id="37169900"/>
<evidence type="ECO:0000313" key="2">
    <source>
        <dbReference type="EMBL" id="RAH86285.1"/>
    </source>
</evidence>
<keyword evidence="3" id="KW-1185">Reference proteome</keyword>
<organism evidence="2 3">
    <name type="scientific">Aspergillus japonicus CBS 114.51</name>
    <dbReference type="NCBI Taxonomy" id="1448312"/>
    <lineage>
        <taxon>Eukaryota</taxon>
        <taxon>Fungi</taxon>
        <taxon>Dikarya</taxon>
        <taxon>Ascomycota</taxon>
        <taxon>Pezizomycotina</taxon>
        <taxon>Eurotiomycetes</taxon>
        <taxon>Eurotiomycetidae</taxon>
        <taxon>Eurotiales</taxon>
        <taxon>Aspergillaceae</taxon>
        <taxon>Aspergillus</taxon>
        <taxon>Aspergillus subgen. Circumdati</taxon>
    </lineage>
</organism>
<feature type="compositionally biased region" description="Basic residues" evidence="1">
    <location>
        <begin position="59"/>
        <end position="69"/>
    </location>
</feature>
<dbReference type="Proteomes" id="UP000249497">
    <property type="component" value="Unassembled WGS sequence"/>
</dbReference>
<accession>A0A8T8XDQ9</accession>
<dbReference type="EMBL" id="KZ824773">
    <property type="protein sequence ID" value="RAH86285.1"/>
    <property type="molecule type" value="Genomic_DNA"/>
</dbReference>
<dbReference type="AlphaFoldDB" id="A0A8T8XDQ9"/>